<feature type="transmembrane region" description="Helical" evidence="8">
    <location>
        <begin position="171"/>
        <end position="200"/>
    </location>
</feature>
<evidence type="ECO:0000256" key="2">
    <source>
        <dbReference type="ARBA" id="ARBA00022475"/>
    </source>
</evidence>
<dbReference type="RefSeq" id="WP_343164663.1">
    <property type="nucleotide sequence ID" value="NZ_JBHRSV010000020.1"/>
</dbReference>
<dbReference type="InterPro" id="IPR050297">
    <property type="entry name" value="LipidA_mod_glycosyltrf_83"/>
</dbReference>
<dbReference type="EMBL" id="JBHRSV010000020">
    <property type="protein sequence ID" value="MFC2926704.1"/>
    <property type="molecule type" value="Genomic_DNA"/>
</dbReference>
<feature type="transmembrane region" description="Helical" evidence="8">
    <location>
        <begin position="114"/>
        <end position="134"/>
    </location>
</feature>
<keyword evidence="6 8" id="KW-1133">Transmembrane helix</keyword>
<feature type="transmembrane region" description="Helical" evidence="8">
    <location>
        <begin position="407"/>
        <end position="424"/>
    </location>
</feature>
<keyword evidence="2" id="KW-1003">Cell membrane</keyword>
<dbReference type="PANTHER" id="PTHR33908">
    <property type="entry name" value="MANNOSYLTRANSFERASE YKCB-RELATED"/>
    <property type="match status" value="1"/>
</dbReference>
<feature type="transmembrane region" description="Helical" evidence="8">
    <location>
        <begin position="6"/>
        <end position="29"/>
    </location>
</feature>
<evidence type="ECO:0000313" key="10">
    <source>
        <dbReference type="EMBL" id="MFC2926704.1"/>
    </source>
</evidence>
<dbReference type="Proteomes" id="UP001595379">
    <property type="component" value="Unassembled WGS sequence"/>
</dbReference>
<evidence type="ECO:0000256" key="3">
    <source>
        <dbReference type="ARBA" id="ARBA00022676"/>
    </source>
</evidence>
<reference evidence="11" key="1">
    <citation type="journal article" date="2019" name="Int. J. Syst. Evol. Microbiol.">
        <title>The Global Catalogue of Microorganisms (GCM) 10K type strain sequencing project: providing services to taxonomists for standard genome sequencing and annotation.</title>
        <authorList>
            <consortium name="The Broad Institute Genomics Platform"/>
            <consortium name="The Broad Institute Genome Sequencing Center for Infectious Disease"/>
            <person name="Wu L."/>
            <person name="Ma J."/>
        </authorList>
    </citation>
    <scope>NUCLEOTIDE SEQUENCE [LARGE SCALE GENOMIC DNA]</scope>
    <source>
        <strain evidence="11">KCTC 52487</strain>
    </source>
</reference>
<evidence type="ECO:0000256" key="7">
    <source>
        <dbReference type="ARBA" id="ARBA00023136"/>
    </source>
</evidence>
<feature type="transmembrane region" description="Helical" evidence="8">
    <location>
        <begin position="212"/>
        <end position="233"/>
    </location>
</feature>
<evidence type="ECO:0000256" key="6">
    <source>
        <dbReference type="ARBA" id="ARBA00022989"/>
    </source>
</evidence>
<comment type="subcellular location">
    <subcellularLocation>
        <location evidence="1">Cell membrane</location>
        <topology evidence="1">Multi-pass membrane protein</topology>
    </subcellularLocation>
</comment>
<feature type="transmembrane region" description="Helical" evidence="8">
    <location>
        <begin position="383"/>
        <end position="400"/>
    </location>
</feature>
<protein>
    <submittedName>
        <fullName evidence="10">ArnT family glycosyltransferase</fullName>
        <ecNumber evidence="10">2.4.-.-</ecNumber>
    </submittedName>
</protein>
<feature type="transmembrane region" description="Helical" evidence="8">
    <location>
        <begin position="297"/>
        <end position="315"/>
    </location>
</feature>
<sequence>MQHWIQGWRAPAIVCVIAAICALAGVFTLPPLDRDESRFAQATAQMLETGDLVRIEFQDEPRHKKPVGIHWLQAAVVAVISDAGARDIWTYRIPSVLGVMLAAFATFWGGQRVVGREAAFAGAALFAATVLLGIEGGIAKTDAMLCGLTTLAIAALAHLRTGGGRKSALIFWLAIGGGILIKGPVTPMVAGLTIIALLVWERKANWLKPLAWWPGPLLAIAIAAPWLVAVQLATDGAFLREAMGEDLGPKLVSGHERHGGLPGYHLLLLPALFFPATLFLIPGIAKGVAALRQKTDFAPAVRFLLAWAVPTWLVFELLPTKLPHYVLPAYPALALLAGWALVSLGDLKGWPRWVSLALAAFGAILLAAVIGALPAIYGPGATLGIILALVFLAVAIGALVEAARRRVLTALILCVAAGFTWHVAARGLAALSASDVHLADRARTAITELGGSPDWPVWSTYTEPSLVFSLGTDTQLAEFGELPGLLPDGEDPYITIEDVSRSGDDLAALEALDRNVCASRELPGFNYSSGDETVLIVRLHNCPEASQ</sequence>
<dbReference type="EC" id="2.4.-.-" evidence="10"/>
<dbReference type="GO" id="GO:0016757">
    <property type="term" value="F:glycosyltransferase activity"/>
    <property type="evidence" value="ECO:0007669"/>
    <property type="project" value="UniProtKB-KW"/>
</dbReference>
<evidence type="ECO:0000256" key="4">
    <source>
        <dbReference type="ARBA" id="ARBA00022679"/>
    </source>
</evidence>
<keyword evidence="7 8" id="KW-0472">Membrane</keyword>
<keyword evidence="4 10" id="KW-0808">Transferase</keyword>
<keyword evidence="11" id="KW-1185">Reference proteome</keyword>
<organism evidence="10 11">
    <name type="scientific">Hyphobacterium vulgare</name>
    <dbReference type="NCBI Taxonomy" id="1736751"/>
    <lineage>
        <taxon>Bacteria</taxon>
        <taxon>Pseudomonadati</taxon>
        <taxon>Pseudomonadota</taxon>
        <taxon>Alphaproteobacteria</taxon>
        <taxon>Maricaulales</taxon>
        <taxon>Maricaulaceae</taxon>
        <taxon>Hyphobacterium</taxon>
    </lineage>
</organism>
<evidence type="ECO:0000256" key="5">
    <source>
        <dbReference type="ARBA" id="ARBA00022692"/>
    </source>
</evidence>
<feature type="transmembrane region" description="Helical" evidence="8">
    <location>
        <begin position="327"/>
        <end position="344"/>
    </location>
</feature>
<keyword evidence="3 10" id="KW-0328">Glycosyltransferase</keyword>
<evidence type="ECO:0000259" key="9">
    <source>
        <dbReference type="Pfam" id="PF13231"/>
    </source>
</evidence>
<feature type="domain" description="Glycosyltransferase RgtA/B/C/D-like" evidence="9">
    <location>
        <begin position="64"/>
        <end position="228"/>
    </location>
</feature>
<dbReference type="InterPro" id="IPR038731">
    <property type="entry name" value="RgtA/B/C-like"/>
</dbReference>
<feature type="transmembrane region" description="Helical" evidence="8">
    <location>
        <begin position="89"/>
        <end position="108"/>
    </location>
</feature>
<gene>
    <name evidence="10" type="ORF">ACFOOR_11355</name>
</gene>
<keyword evidence="5 8" id="KW-0812">Transmembrane</keyword>
<evidence type="ECO:0000313" key="11">
    <source>
        <dbReference type="Proteomes" id="UP001595379"/>
    </source>
</evidence>
<comment type="caution">
    <text evidence="10">The sequence shown here is derived from an EMBL/GenBank/DDBJ whole genome shotgun (WGS) entry which is preliminary data.</text>
</comment>
<evidence type="ECO:0000256" key="1">
    <source>
        <dbReference type="ARBA" id="ARBA00004651"/>
    </source>
</evidence>
<feature type="transmembrane region" description="Helical" evidence="8">
    <location>
        <begin position="264"/>
        <end position="285"/>
    </location>
</feature>
<feature type="transmembrane region" description="Helical" evidence="8">
    <location>
        <begin position="356"/>
        <end position="377"/>
    </location>
</feature>
<accession>A0ABV6ZZ74</accession>
<evidence type="ECO:0000256" key="8">
    <source>
        <dbReference type="SAM" id="Phobius"/>
    </source>
</evidence>
<dbReference type="Pfam" id="PF13231">
    <property type="entry name" value="PMT_2"/>
    <property type="match status" value="1"/>
</dbReference>
<proteinExistence type="predicted"/>
<dbReference type="PANTHER" id="PTHR33908:SF3">
    <property type="entry name" value="UNDECAPRENYL PHOSPHATE-ALPHA-4-AMINO-4-DEOXY-L-ARABINOSE ARABINOSYL TRANSFERASE"/>
    <property type="match status" value="1"/>
</dbReference>
<name>A0ABV6ZZ74_9PROT</name>